<protein>
    <recommendedName>
        <fullName evidence="4">Secreted protein</fullName>
    </recommendedName>
</protein>
<gene>
    <name evidence="2" type="ORF">GIY23_05100</name>
</gene>
<dbReference type="Proteomes" id="UP000371041">
    <property type="component" value="Chromosome"/>
</dbReference>
<dbReference type="AlphaFoldDB" id="A0A5Q3Q758"/>
<evidence type="ECO:0008006" key="4">
    <source>
        <dbReference type="Google" id="ProtNLM"/>
    </source>
</evidence>
<keyword evidence="1" id="KW-0812">Transmembrane</keyword>
<proteinExistence type="predicted"/>
<keyword evidence="1" id="KW-0472">Membrane</keyword>
<accession>A0A5Q3Q758</accession>
<dbReference type="RefSeq" id="WP_154075595.1">
    <property type="nucleotide sequence ID" value="NZ_CP045929.1"/>
</dbReference>
<dbReference type="KEGG" id="sace:GIY23_05100"/>
<organism evidence="2 3">
    <name type="scientific">Allosaccharopolyspora coralli</name>
    <dbReference type="NCBI Taxonomy" id="2665642"/>
    <lineage>
        <taxon>Bacteria</taxon>
        <taxon>Bacillati</taxon>
        <taxon>Actinomycetota</taxon>
        <taxon>Actinomycetes</taxon>
        <taxon>Pseudonocardiales</taxon>
        <taxon>Pseudonocardiaceae</taxon>
        <taxon>Allosaccharopolyspora</taxon>
    </lineage>
</organism>
<feature type="transmembrane region" description="Helical" evidence="1">
    <location>
        <begin position="6"/>
        <end position="26"/>
    </location>
</feature>
<sequence>MQTNVVLVIAIVAAVVLAIGIVLYLMGRARANRRTTALRDHFGGEYDRVVHAHGRHKGEAELQARLQRRRELSIHHLTPEQRERFGKSWESAQAKFVDTPSAGLRDADLLVLQVMRDRGYPVEQFEDRAKLVSVDYPELVEHFRAAHSVAVDNEQDGASTERLRQAMVDYRYLFDEMIEGGEPERTKDL</sequence>
<reference evidence="3" key="1">
    <citation type="submission" date="2019-11" db="EMBL/GenBank/DDBJ databases">
        <title>The complete genome sequence of Saccharopolyspora sp. E2A.</title>
        <authorList>
            <person name="Zhang G."/>
        </authorList>
    </citation>
    <scope>NUCLEOTIDE SEQUENCE [LARGE SCALE GENOMIC DNA]</scope>
    <source>
        <strain evidence="3">E2A</strain>
    </source>
</reference>
<keyword evidence="1" id="KW-1133">Transmembrane helix</keyword>
<evidence type="ECO:0000313" key="2">
    <source>
        <dbReference type="EMBL" id="QGK68994.1"/>
    </source>
</evidence>
<dbReference type="EMBL" id="CP045929">
    <property type="protein sequence ID" value="QGK68994.1"/>
    <property type="molecule type" value="Genomic_DNA"/>
</dbReference>
<keyword evidence="3" id="KW-1185">Reference proteome</keyword>
<evidence type="ECO:0000256" key="1">
    <source>
        <dbReference type="SAM" id="Phobius"/>
    </source>
</evidence>
<name>A0A5Q3Q758_9PSEU</name>
<evidence type="ECO:0000313" key="3">
    <source>
        <dbReference type="Proteomes" id="UP000371041"/>
    </source>
</evidence>